<protein>
    <submittedName>
        <fullName evidence="2">Uncharacterized protein</fullName>
    </submittedName>
</protein>
<evidence type="ECO:0000313" key="2">
    <source>
        <dbReference type="EMBL" id="QHT99678.1"/>
    </source>
</evidence>
<name>A0A6C0J1Z3_9ZZZZ</name>
<proteinExistence type="predicted"/>
<evidence type="ECO:0000256" key="1">
    <source>
        <dbReference type="SAM" id="MobiDB-lite"/>
    </source>
</evidence>
<dbReference type="EMBL" id="MN740312">
    <property type="protein sequence ID" value="QHT99678.1"/>
    <property type="molecule type" value="Genomic_DNA"/>
</dbReference>
<feature type="region of interest" description="Disordered" evidence="1">
    <location>
        <begin position="40"/>
        <end position="171"/>
    </location>
</feature>
<feature type="compositionally biased region" description="Basic residues" evidence="1">
    <location>
        <begin position="79"/>
        <end position="89"/>
    </location>
</feature>
<accession>A0A6C0J1Z3</accession>
<feature type="compositionally biased region" description="Basic and acidic residues" evidence="1">
    <location>
        <begin position="44"/>
        <end position="64"/>
    </location>
</feature>
<feature type="compositionally biased region" description="Basic and acidic residues" evidence="1">
    <location>
        <begin position="90"/>
        <end position="165"/>
    </location>
</feature>
<reference evidence="2" key="1">
    <citation type="journal article" date="2020" name="Nature">
        <title>Giant virus diversity and host interactions through global metagenomics.</title>
        <authorList>
            <person name="Schulz F."/>
            <person name="Roux S."/>
            <person name="Paez-Espino D."/>
            <person name="Jungbluth S."/>
            <person name="Walsh D.A."/>
            <person name="Denef V.J."/>
            <person name="McMahon K.D."/>
            <person name="Konstantinidis K.T."/>
            <person name="Eloe-Fadrosh E.A."/>
            <person name="Kyrpides N.C."/>
            <person name="Woyke T."/>
        </authorList>
    </citation>
    <scope>NUCLEOTIDE SEQUENCE</scope>
    <source>
        <strain evidence="2">GVMAG-M-3300025727-45</strain>
    </source>
</reference>
<sequence>MRKKKKNHLVNYVKEMEESILSNSESEKEMITQQQPIKGIVVARVDENGDVMNKEKGEAPKQEEINSSDSESEDERRRREERKKMKKLKRKEEREKEKEREKEQEEREREKEKEREQTEREKEREREREKEREREREKEKEREREKEKEREREKEKEKEKEAEQRRKNHRKKVSIYSELEDSEKKFILRAIYDKLNLKETPIYMDDIAVQYEMEDNIEMHLKMICKMIIRMRNN</sequence>
<organism evidence="2">
    <name type="scientific">viral metagenome</name>
    <dbReference type="NCBI Taxonomy" id="1070528"/>
    <lineage>
        <taxon>unclassified sequences</taxon>
        <taxon>metagenomes</taxon>
        <taxon>organismal metagenomes</taxon>
    </lineage>
</organism>
<dbReference type="AlphaFoldDB" id="A0A6C0J1Z3"/>